<gene>
    <name evidence="2" type="ORF">GJV76_10850</name>
</gene>
<proteinExistence type="predicted"/>
<feature type="chain" id="PRO_5026233611" description="Lipocalin-like domain-containing protein" evidence="1">
    <location>
        <begin position="25"/>
        <end position="173"/>
    </location>
</feature>
<accession>A0A6I3LJ66</accession>
<dbReference type="AlphaFoldDB" id="A0A6I3LJ66"/>
<keyword evidence="1" id="KW-0732">Signal</keyword>
<dbReference type="OrthoDB" id="9838284at2"/>
<protein>
    <recommendedName>
        <fullName evidence="4">Lipocalin-like domain-containing protein</fullName>
    </recommendedName>
</protein>
<evidence type="ECO:0000313" key="3">
    <source>
        <dbReference type="Proteomes" id="UP000438760"/>
    </source>
</evidence>
<keyword evidence="3" id="KW-1185">Reference proteome</keyword>
<evidence type="ECO:0000256" key="1">
    <source>
        <dbReference type="SAM" id="SignalP"/>
    </source>
</evidence>
<name>A0A6I3LJ66_9FLAO</name>
<feature type="signal peptide" evidence="1">
    <location>
        <begin position="1"/>
        <end position="24"/>
    </location>
</feature>
<organism evidence="2 3">
    <name type="scientific">Myroides albus</name>
    <dbReference type="NCBI Taxonomy" id="2562892"/>
    <lineage>
        <taxon>Bacteria</taxon>
        <taxon>Pseudomonadati</taxon>
        <taxon>Bacteroidota</taxon>
        <taxon>Flavobacteriia</taxon>
        <taxon>Flavobacteriales</taxon>
        <taxon>Flavobacteriaceae</taxon>
        <taxon>Myroides</taxon>
    </lineage>
</organism>
<comment type="caution">
    <text evidence="2">The sequence shown here is derived from an EMBL/GenBank/DDBJ whole genome shotgun (WGS) entry which is preliminary data.</text>
</comment>
<sequence>MNIFKQWVMALMLIVSVPFFKASASEVISNNILQGQWRVSKVNFHSSPADKQNKFTSYHMQQGIVRYDFKANNEFSFVVPNKKNNRPEDGRYWLWNKEGHDGFSINQISLNSPPFNFGLTAKITQVDSYNTYSVITLEVVFHADQQTATVTLTNLNDVNWDNPPMIYVNNIAL</sequence>
<dbReference type="Proteomes" id="UP000438760">
    <property type="component" value="Unassembled WGS sequence"/>
</dbReference>
<evidence type="ECO:0000313" key="2">
    <source>
        <dbReference type="EMBL" id="MTG98618.1"/>
    </source>
</evidence>
<dbReference type="EMBL" id="WMJX01000024">
    <property type="protein sequence ID" value="MTG98618.1"/>
    <property type="molecule type" value="Genomic_DNA"/>
</dbReference>
<dbReference type="RefSeq" id="WP_155092641.1">
    <property type="nucleotide sequence ID" value="NZ_WMJX01000024.1"/>
</dbReference>
<evidence type="ECO:0008006" key="4">
    <source>
        <dbReference type="Google" id="ProtNLM"/>
    </source>
</evidence>
<reference evidence="2 3" key="1">
    <citation type="submission" date="2019-11" db="EMBL/GenBank/DDBJ databases">
        <title>Genome of Strain BIT-d1.</title>
        <authorList>
            <person name="Yang Y."/>
        </authorList>
    </citation>
    <scope>NUCLEOTIDE SEQUENCE [LARGE SCALE GENOMIC DNA]</scope>
    <source>
        <strain evidence="2 3">BIT-d1</strain>
    </source>
</reference>